<name>A0A7X0B018_9PROT</name>
<dbReference type="Proteomes" id="UP000539175">
    <property type="component" value="Unassembled WGS sequence"/>
</dbReference>
<organism evidence="1 2">
    <name type="scientific">Nitrospirillum iridis</name>
    <dbReference type="NCBI Taxonomy" id="765888"/>
    <lineage>
        <taxon>Bacteria</taxon>
        <taxon>Pseudomonadati</taxon>
        <taxon>Pseudomonadota</taxon>
        <taxon>Alphaproteobacteria</taxon>
        <taxon>Rhodospirillales</taxon>
        <taxon>Azospirillaceae</taxon>
        <taxon>Nitrospirillum</taxon>
    </lineage>
</organism>
<reference evidence="1 2" key="1">
    <citation type="submission" date="2020-08" db="EMBL/GenBank/DDBJ databases">
        <title>Genomic Encyclopedia of Type Strains, Phase IV (KMG-IV): sequencing the most valuable type-strain genomes for metagenomic binning, comparative biology and taxonomic classification.</title>
        <authorList>
            <person name="Goeker M."/>
        </authorList>
    </citation>
    <scope>NUCLEOTIDE SEQUENCE [LARGE SCALE GENOMIC DNA]</scope>
    <source>
        <strain evidence="1 2">DSM 22198</strain>
    </source>
</reference>
<proteinExistence type="predicted"/>
<comment type="caution">
    <text evidence="1">The sequence shown here is derived from an EMBL/GenBank/DDBJ whole genome shotgun (WGS) entry which is preliminary data.</text>
</comment>
<dbReference type="AlphaFoldDB" id="A0A7X0B018"/>
<evidence type="ECO:0000313" key="2">
    <source>
        <dbReference type="Proteomes" id="UP000539175"/>
    </source>
</evidence>
<accession>A0A7X0B018</accession>
<dbReference type="EMBL" id="JACIIZ010000011">
    <property type="protein sequence ID" value="MBB6253282.1"/>
    <property type="molecule type" value="Genomic_DNA"/>
</dbReference>
<keyword evidence="2" id="KW-1185">Reference proteome</keyword>
<gene>
    <name evidence="1" type="ORF">FHS74_003851</name>
</gene>
<protein>
    <submittedName>
        <fullName evidence="1">Uncharacterized protein</fullName>
    </submittedName>
</protein>
<sequence length="80" mass="8337">MMRANSILPGLLALVTSFSISALVMPPLLDRAGLDGAGLAGAGSWARHAAHRAGLVVATNFQVGIDHSPYADLRLSGERR</sequence>
<evidence type="ECO:0000313" key="1">
    <source>
        <dbReference type="EMBL" id="MBB6253282.1"/>
    </source>
</evidence>
<dbReference type="RefSeq" id="WP_184803576.1">
    <property type="nucleotide sequence ID" value="NZ_JACIIZ010000011.1"/>
</dbReference>